<proteinExistence type="predicted"/>
<keyword evidence="2" id="KW-1185">Reference proteome</keyword>
<reference evidence="1 2" key="1">
    <citation type="journal article" date="2007" name="Nat. Biotechnol.">
        <title>Complete genome sequence of the fish pathogen Flavobacterium psychrophilum.</title>
        <authorList>
            <person name="Duchaud E."/>
            <person name="Boussaha M."/>
            <person name="Loux V."/>
            <person name="Bernardet J.F."/>
            <person name="Michel C."/>
            <person name="Kerouault B."/>
            <person name="Mondot S."/>
            <person name="Nicolas P."/>
            <person name="Bossy R."/>
            <person name="Caron C."/>
            <person name="Bessieres P."/>
            <person name="Gibrat J.F."/>
            <person name="Claverol S."/>
            <person name="Dumetz F."/>
            <person name="Le Henaff M."/>
            <person name="Benmansour A."/>
        </authorList>
    </citation>
    <scope>NUCLEOTIDE SEQUENCE [LARGE SCALE GENOMIC DNA]</scope>
    <source>
        <strain evidence="2">ATCC 49511 / DSM 21280 / CIP 103535 / JIP02/86</strain>
    </source>
</reference>
<dbReference type="GeneID" id="66553667"/>
<dbReference type="Proteomes" id="UP000006394">
    <property type="component" value="Chromosome"/>
</dbReference>
<protein>
    <submittedName>
        <fullName evidence="1">Uncharacterized protein</fullName>
    </submittedName>
</protein>
<dbReference type="HOGENOM" id="CLU_2632861_0_0_10"/>
<evidence type="ECO:0000313" key="1">
    <source>
        <dbReference type="EMBL" id="CAL42175.1"/>
    </source>
</evidence>
<sequence length="77" mass="8632">MSIKIILMSLYASLGLVKQQVVKTFGRDTSVVDKEVVDVILSNSSNKRKLIERLNQNNNSSVEIKIEGNNFSFITTD</sequence>
<accession>A6GVQ3</accession>
<dbReference type="AlphaFoldDB" id="A6GVQ3"/>
<dbReference type="EnsemblBacteria" id="CAL42175">
    <property type="protein sequence ID" value="CAL42175"/>
    <property type="gene ID" value="FP0056"/>
</dbReference>
<gene>
    <name evidence="1" type="ordered locus">FP0056</name>
</gene>
<dbReference type="EMBL" id="AM398681">
    <property type="protein sequence ID" value="CAL42175.1"/>
    <property type="molecule type" value="Genomic_DNA"/>
</dbReference>
<dbReference type="OrthoDB" id="9919772at2"/>
<name>A6GVQ3_FLAPJ</name>
<organism evidence="1 2">
    <name type="scientific">Flavobacterium psychrophilum (strain ATCC 49511 / DSM 21280 / CIP 103535 / JIP02/86)</name>
    <dbReference type="NCBI Taxonomy" id="402612"/>
    <lineage>
        <taxon>Bacteria</taxon>
        <taxon>Pseudomonadati</taxon>
        <taxon>Bacteroidota</taxon>
        <taxon>Flavobacteriia</taxon>
        <taxon>Flavobacteriales</taxon>
        <taxon>Flavobacteriaceae</taxon>
        <taxon>Flavobacterium</taxon>
    </lineage>
</organism>
<dbReference type="STRING" id="402612.FP0056"/>
<dbReference type="KEGG" id="fps:FP0056"/>
<evidence type="ECO:0000313" key="2">
    <source>
        <dbReference type="Proteomes" id="UP000006394"/>
    </source>
</evidence>
<dbReference type="RefSeq" id="WP_011962237.1">
    <property type="nucleotide sequence ID" value="NC_009613.3"/>
</dbReference>